<name>A0A177DMB9_ALTAL</name>
<evidence type="ECO:0000313" key="4">
    <source>
        <dbReference type="EMBL" id="OAG19959.1"/>
    </source>
</evidence>
<evidence type="ECO:0000256" key="2">
    <source>
        <dbReference type="ARBA" id="ARBA00023043"/>
    </source>
</evidence>
<dbReference type="GeneID" id="29120144"/>
<feature type="repeat" description="ANK" evidence="3">
    <location>
        <begin position="240"/>
        <end position="272"/>
    </location>
</feature>
<dbReference type="Gene3D" id="1.25.40.20">
    <property type="entry name" value="Ankyrin repeat-containing domain"/>
    <property type="match status" value="2"/>
</dbReference>
<dbReference type="Pfam" id="PF12796">
    <property type="entry name" value="Ank_2"/>
    <property type="match status" value="1"/>
</dbReference>
<feature type="repeat" description="ANK" evidence="3">
    <location>
        <begin position="275"/>
        <end position="307"/>
    </location>
</feature>
<evidence type="ECO:0000313" key="5">
    <source>
        <dbReference type="Proteomes" id="UP000077248"/>
    </source>
</evidence>
<dbReference type="Proteomes" id="UP000077248">
    <property type="component" value="Unassembled WGS sequence"/>
</dbReference>
<accession>A0A177DMB9</accession>
<dbReference type="OMA" id="DYANGWI"/>
<dbReference type="STRING" id="5599.A0A177DMB9"/>
<gene>
    <name evidence="4" type="ORF">CC77DRAFT_937447</name>
</gene>
<proteinExistence type="predicted"/>
<keyword evidence="5" id="KW-1185">Reference proteome</keyword>
<sequence length="399" mass="43050">MVDVKVRDWDLLPGIPAPCHDGHWKYTPLSAAILTGNLSVVKTLVTYGVQAVLFRAHGTSYQCNSLYETVDYANGWILTPLAAATVTNDLTLIKEMLHRGADPFDNSALFVCAMVDSKEDVIALLLSVFRTRYPDGAQFFGSDALYRAIRSGNIRLLKLLAKDVDLTGPAIRRHAKSGFDGGVLDNLLPLVKDLNAVVHRSYKHGNMTSLLYAISLGSLATVRKLHQAGADISLPAEWLINRTPLQAASEFGSKDIAEYLLRKGANADEPPAARAGGTALQLAAIKGNIGIATILLDAGADIDAPPAFCDGRTAFEGATEHGRIEMMIFLVGRRADLLSNGNLQYRRAVAFAEDNAQYAARKLADELYAKLLANQGMSFIDMGADMWTGPNLSNFGGSL</sequence>
<dbReference type="RefSeq" id="XP_018385380.1">
    <property type="nucleotide sequence ID" value="XM_018534550.1"/>
</dbReference>
<dbReference type="EMBL" id="KV441480">
    <property type="protein sequence ID" value="OAG19959.1"/>
    <property type="molecule type" value="Genomic_DNA"/>
</dbReference>
<reference evidence="4 5" key="1">
    <citation type="submission" date="2016-05" db="EMBL/GenBank/DDBJ databases">
        <title>Comparative analysis of secretome profiles of manganese(II)-oxidizing ascomycete fungi.</title>
        <authorList>
            <consortium name="DOE Joint Genome Institute"/>
            <person name="Zeiner C.A."/>
            <person name="Purvine S.O."/>
            <person name="Zink E.M."/>
            <person name="Wu S."/>
            <person name="Pasa-Tolic L."/>
            <person name="Chaput D.L."/>
            <person name="Haridas S."/>
            <person name="Grigoriev I.V."/>
            <person name="Santelli C.M."/>
            <person name="Hansel C.M."/>
        </authorList>
    </citation>
    <scope>NUCLEOTIDE SEQUENCE [LARGE SCALE GENOMIC DNA]</scope>
    <source>
        <strain evidence="4 5">SRC1lrK2f</strain>
    </source>
</reference>
<organism evidence="4 5">
    <name type="scientific">Alternaria alternata</name>
    <name type="common">Alternaria rot fungus</name>
    <name type="synonym">Torula alternata</name>
    <dbReference type="NCBI Taxonomy" id="5599"/>
    <lineage>
        <taxon>Eukaryota</taxon>
        <taxon>Fungi</taxon>
        <taxon>Dikarya</taxon>
        <taxon>Ascomycota</taxon>
        <taxon>Pezizomycotina</taxon>
        <taxon>Dothideomycetes</taxon>
        <taxon>Pleosporomycetidae</taxon>
        <taxon>Pleosporales</taxon>
        <taxon>Pleosporineae</taxon>
        <taxon>Pleosporaceae</taxon>
        <taxon>Alternaria</taxon>
        <taxon>Alternaria sect. Alternaria</taxon>
        <taxon>Alternaria alternata complex</taxon>
    </lineage>
</organism>
<evidence type="ECO:0000256" key="3">
    <source>
        <dbReference type="PROSITE-ProRule" id="PRU00023"/>
    </source>
</evidence>
<keyword evidence="2 3" id="KW-0040">ANK repeat</keyword>
<dbReference type="AlphaFoldDB" id="A0A177DMB9"/>
<dbReference type="SMART" id="SM00248">
    <property type="entry name" value="ANK"/>
    <property type="match status" value="7"/>
</dbReference>
<keyword evidence="1" id="KW-0677">Repeat</keyword>
<dbReference type="VEuPathDB" id="FungiDB:CC77DRAFT_937447"/>
<dbReference type="PANTHER" id="PTHR24198:SF194">
    <property type="entry name" value="INVERSIN-A"/>
    <property type="match status" value="1"/>
</dbReference>
<dbReference type="SUPFAM" id="SSF48403">
    <property type="entry name" value="Ankyrin repeat"/>
    <property type="match status" value="1"/>
</dbReference>
<dbReference type="InterPro" id="IPR036770">
    <property type="entry name" value="Ankyrin_rpt-contain_sf"/>
</dbReference>
<dbReference type="KEGG" id="aalt:CC77DRAFT_937447"/>
<dbReference type="PANTHER" id="PTHR24198">
    <property type="entry name" value="ANKYRIN REPEAT AND PROTEIN KINASE DOMAIN-CONTAINING PROTEIN"/>
    <property type="match status" value="1"/>
</dbReference>
<dbReference type="PROSITE" id="PS50297">
    <property type="entry name" value="ANK_REP_REGION"/>
    <property type="match status" value="2"/>
</dbReference>
<evidence type="ECO:0000256" key="1">
    <source>
        <dbReference type="ARBA" id="ARBA00022737"/>
    </source>
</evidence>
<protein>
    <submittedName>
        <fullName evidence="4">Ankyrin</fullName>
    </submittedName>
</protein>
<dbReference type="PROSITE" id="PS50088">
    <property type="entry name" value="ANK_REPEAT"/>
    <property type="match status" value="2"/>
</dbReference>
<dbReference type="InterPro" id="IPR002110">
    <property type="entry name" value="Ankyrin_rpt"/>
</dbReference>